<feature type="compositionally biased region" description="Basic and acidic residues" evidence="1">
    <location>
        <begin position="349"/>
        <end position="376"/>
    </location>
</feature>
<dbReference type="InterPro" id="IPR006569">
    <property type="entry name" value="CID_dom"/>
</dbReference>
<dbReference type="OrthoDB" id="79367at2759"/>
<dbReference type="CDD" id="cd16984">
    <property type="entry name" value="CID_Nrd1_like"/>
    <property type="match status" value="1"/>
</dbReference>
<evidence type="ECO:0000313" key="3">
    <source>
        <dbReference type="EMBL" id="RDB23605.1"/>
    </source>
</evidence>
<dbReference type="InterPro" id="IPR008942">
    <property type="entry name" value="ENTH_VHS"/>
</dbReference>
<reference evidence="3" key="1">
    <citation type="submission" date="2018-04" db="EMBL/GenBank/DDBJ databases">
        <title>Whole genome sequencing of Hypsizygus marmoreus.</title>
        <authorList>
            <person name="Choi I.-G."/>
            <person name="Min B."/>
            <person name="Kim J.-G."/>
            <person name="Kim S."/>
            <person name="Oh Y.-L."/>
            <person name="Kong W.-S."/>
            <person name="Park H."/>
            <person name="Jeong J."/>
            <person name="Song E.-S."/>
        </authorList>
    </citation>
    <scope>NUCLEOTIDE SEQUENCE [LARGE SCALE GENOMIC DNA]</scope>
    <source>
        <strain evidence="3">51987-8</strain>
    </source>
</reference>
<evidence type="ECO:0000313" key="4">
    <source>
        <dbReference type="Proteomes" id="UP000076154"/>
    </source>
</evidence>
<dbReference type="AlphaFoldDB" id="A0A369JTB4"/>
<feature type="region of interest" description="Disordered" evidence="1">
    <location>
        <begin position="625"/>
        <end position="653"/>
    </location>
</feature>
<comment type="caution">
    <text evidence="3">The sequence shown here is derived from an EMBL/GenBank/DDBJ whole genome shotgun (WGS) entry which is preliminary data.</text>
</comment>
<feature type="region of interest" description="Disordered" evidence="1">
    <location>
        <begin position="276"/>
        <end position="509"/>
    </location>
</feature>
<protein>
    <recommendedName>
        <fullName evidence="2">CID domain-containing protein</fullName>
    </recommendedName>
</protein>
<proteinExistence type="predicted"/>
<evidence type="ECO:0000256" key="1">
    <source>
        <dbReference type="SAM" id="MobiDB-lite"/>
    </source>
</evidence>
<feature type="region of interest" description="Disordered" evidence="1">
    <location>
        <begin position="188"/>
        <end position="221"/>
    </location>
</feature>
<organism evidence="3 4">
    <name type="scientific">Hypsizygus marmoreus</name>
    <name type="common">White beech mushroom</name>
    <name type="synonym">Agaricus marmoreus</name>
    <dbReference type="NCBI Taxonomy" id="39966"/>
    <lineage>
        <taxon>Eukaryota</taxon>
        <taxon>Fungi</taxon>
        <taxon>Dikarya</taxon>
        <taxon>Basidiomycota</taxon>
        <taxon>Agaricomycotina</taxon>
        <taxon>Agaricomycetes</taxon>
        <taxon>Agaricomycetidae</taxon>
        <taxon>Agaricales</taxon>
        <taxon>Tricholomatineae</taxon>
        <taxon>Lyophyllaceae</taxon>
        <taxon>Hypsizygus</taxon>
    </lineage>
</organism>
<name>A0A369JTB4_HYPMA</name>
<dbReference type="EMBL" id="LUEZ02000046">
    <property type="protein sequence ID" value="RDB23605.1"/>
    <property type="molecule type" value="Genomic_DNA"/>
</dbReference>
<dbReference type="Pfam" id="PF04818">
    <property type="entry name" value="CID"/>
    <property type="match status" value="1"/>
</dbReference>
<sequence>MTWPNTTSVNIARSFLAHFLDADTSGPVYLTQTRPMAALDEFDSTLKEVVQAKRLSASKMTRLTEIALKSMESDTQLVSILYRTHKSLPIAAKVASLYVFDALARAARHQANKQGLTGDINSPQGNCATFLLKVEGVLEGLFQDMITVGSSEAKEKTKKILDIWVKGNTFPSTILSRLTDVVMGTEKVPEMKSSTSDPRVAHQPAPPAPTPPASARSPVLPPLDPQATLLALLAQAANAASLPSQTTTNMELGAAGLDAKQLAVLQQLALAQTASSPAPTQPALQAVPAQSGSAFPAPSSYREEPYNSLQKDRRFDRPLSQERVNAYDDQVNDRPSSRGGFRGGFRGRGRGDGRGRWDDRDRDRYRGDRERDEWNSSHRGRRSRSRSPPSKYGGRRDVRPYSPPRRPSFTSDRGRETSEPAGPDAVEKDEFGRDIRPKSPESDAAPPSTADSTQPPPPATLVPVPVDQPSTESSSALPSNHDRMSVPPLIAANTSSSTPSAPFVSSTVSPQPGMEKFNPATFDFTSPASWEALGKMWQVTHGYMPTTEQLMLFAMPPVQPAVTTPVIPTQNWPNTTGQVWRGAGRGRGFVRGRGGFGHGNPRNVQGEWAHNDMDQGTDAVVLGGGSSPERDIASMDDIQTGSSGNEGPGGRMQRIGDKWVFVRDSAGGVS</sequence>
<feature type="compositionally biased region" description="Low complexity" evidence="1">
    <location>
        <begin position="491"/>
        <end position="509"/>
    </location>
</feature>
<dbReference type="Proteomes" id="UP000076154">
    <property type="component" value="Unassembled WGS sequence"/>
</dbReference>
<dbReference type="SUPFAM" id="SSF48464">
    <property type="entry name" value="ENTH/VHS domain"/>
    <property type="match status" value="1"/>
</dbReference>
<feature type="domain" description="CID" evidence="2">
    <location>
        <begin position="34"/>
        <end position="186"/>
    </location>
</feature>
<feature type="compositionally biased region" description="Basic and acidic residues" evidence="1">
    <location>
        <begin position="425"/>
        <end position="441"/>
    </location>
</feature>
<gene>
    <name evidence="3" type="ORF">Hypma_008997</name>
</gene>
<feature type="compositionally biased region" description="Basic and acidic residues" evidence="1">
    <location>
        <begin position="301"/>
        <end position="320"/>
    </location>
</feature>
<evidence type="ECO:0000259" key="2">
    <source>
        <dbReference type="PROSITE" id="PS51391"/>
    </source>
</evidence>
<dbReference type="Gene3D" id="1.25.40.90">
    <property type="match status" value="1"/>
</dbReference>
<dbReference type="InParanoid" id="A0A369JTB4"/>
<dbReference type="PROSITE" id="PS51391">
    <property type="entry name" value="CID"/>
    <property type="match status" value="1"/>
</dbReference>
<keyword evidence="4" id="KW-1185">Reference proteome</keyword>
<dbReference type="STRING" id="39966.A0A369JTB4"/>
<dbReference type="SMART" id="SM00582">
    <property type="entry name" value="RPR"/>
    <property type="match status" value="1"/>
</dbReference>
<feature type="compositionally biased region" description="Polar residues" evidence="1">
    <location>
        <begin position="468"/>
        <end position="478"/>
    </location>
</feature>
<accession>A0A369JTB4</accession>